<sequence>MTGPVVEDTRRWLRRRPTGTPPRVRLVCFPHAGGVPGFYRGWQARLPADVEVAAVCYPGRQNRFGEPPIDRMEPLADRLCAVLAEFADRPLALFGHSMGAVVAYEVTVRLAERYGIRPLALMVSAHAGPHMCGLPGERPRLDDTALAAQAGSLDPIVPHSPELLELVLPSMRADHDLLRAYRPHDPRPVDTPIIGYLGGSDPQVSESDMRSWRRVAGAGFDLRVLPGGHFYLVEGEAGLVADITAALRERTPR</sequence>
<dbReference type="InterPro" id="IPR029058">
    <property type="entry name" value="AB_hydrolase_fold"/>
</dbReference>
<dbReference type="SMART" id="SM00824">
    <property type="entry name" value="PKS_TE"/>
    <property type="match status" value="1"/>
</dbReference>
<dbReference type="AlphaFoldDB" id="A0A1T4LWX7"/>
<evidence type="ECO:0000313" key="5">
    <source>
        <dbReference type="Proteomes" id="UP000190637"/>
    </source>
</evidence>
<evidence type="ECO:0000256" key="2">
    <source>
        <dbReference type="ARBA" id="ARBA00022801"/>
    </source>
</evidence>
<organism evidence="4 5">
    <name type="scientific">Marinactinospora thermotolerans DSM 45154</name>
    <dbReference type="NCBI Taxonomy" id="1122192"/>
    <lineage>
        <taxon>Bacteria</taxon>
        <taxon>Bacillati</taxon>
        <taxon>Actinomycetota</taxon>
        <taxon>Actinomycetes</taxon>
        <taxon>Streptosporangiales</taxon>
        <taxon>Nocardiopsidaceae</taxon>
        <taxon>Marinactinospora</taxon>
    </lineage>
</organism>
<dbReference type="InterPro" id="IPR020802">
    <property type="entry name" value="TesA-like"/>
</dbReference>
<evidence type="ECO:0000313" key="4">
    <source>
        <dbReference type="EMBL" id="SJZ59182.1"/>
    </source>
</evidence>
<dbReference type="PANTHER" id="PTHR11487">
    <property type="entry name" value="THIOESTERASE"/>
    <property type="match status" value="1"/>
</dbReference>
<dbReference type="STRING" id="1122192.SAMN02745673_00853"/>
<dbReference type="SUPFAM" id="SSF53474">
    <property type="entry name" value="alpha/beta-Hydrolases"/>
    <property type="match status" value="1"/>
</dbReference>
<dbReference type="RefSeq" id="WP_200813512.1">
    <property type="nucleotide sequence ID" value="NZ_FUWS01000002.1"/>
</dbReference>
<dbReference type="InterPro" id="IPR001031">
    <property type="entry name" value="Thioesterase"/>
</dbReference>
<dbReference type="EMBL" id="FUWS01000002">
    <property type="protein sequence ID" value="SJZ59182.1"/>
    <property type="molecule type" value="Genomic_DNA"/>
</dbReference>
<name>A0A1T4LWX7_9ACTN</name>
<protein>
    <submittedName>
        <fullName evidence="4">Pyochelin biosynthetic protein PchC</fullName>
    </submittedName>
</protein>
<dbReference type="Pfam" id="PF00975">
    <property type="entry name" value="Thioesterase"/>
    <property type="match status" value="1"/>
</dbReference>
<evidence type="ECO:0000259" key="3">
    <source>
        <dbReference type="SMART" id="SM00824"/>
    </source>
</evidence>
<reference evidence="4 5" key="1">
    <citation type="submission" date="2017-02" db="EMBL/GenBank/DDBJ databases">
        <authorList>
            <person name="Peterson S.W."/>
        </authorList>
    </citation>
    <scope>NUCLEOTIDE SEQUENCE [LARGE SCALE GENOMIC DNA]</scope>
    <source>
        <strain evidence="4 5">DSM 45154</strain>
    </source>
</reference>
<dbReference type="Gene3D" id="3.40.50.1820">
    <property type="entry name" value="alpha/beta hydrolase"/>
    <property type="match status" value="1"/>
</dbReference>
<dbReference type="Proteomes" id="UP000190637">
    <property type="component" value="Unassembled WGS sequence"/>
</dbReference>
<dbReference type="InterPro" id="IPR012223">
    <property type="entry name" value="TEII"/>
</dbReference>
<comment type="similarity">
    <text evidence="1">Belongs to the thioesterase family.</text>
</comment>
<dbReference type="GO" id="GO:0008610">
    <property type="term" value="P:lipid biosynthetic process"/>
    <property type="evidence" value="ECO:0007669"/>
    <property type="project" value="TreeGrafter"/>
</dbReference>
<proteinExistence type="inferred from homology"/>
<dbReference type="PANTHER" id="PTHR11487:SF0">
    <property type="entry name" value="S-ACYL FATTY ACID SYNTHASE THIOESTERASE, MEDIUM CHAIN"/>
    <property type="match status" value="1"/>
</dbReference>
<keyword evidence="5" id="KW-1185">Reference proteome</keyword>
<feature type="domain" description="Thioesterase TesA-like" evidence="3">
    <location>
        <begin position="27"/>
        <end position="248"/>
    </location>
</feature>
<accession>A0A1T4LWX7</accession>
<evidence type="ECO:0000256" key="1">
    <source>
        <dbReference type="ARBA" id="ARBA00007169"/>
    </source>
</evidence>
<dbReference type="GO" id="GO:0016787">
    <property type="term" value="F:hydrolase activity"/>
    <property type="evidence" value="ECO:0007669"/>
    <property type="project" value="UniProtKB-KW"/>
</dbReference>
<gene>
    <name evidence="4" type="ORF">SAMN02745673_00853</name>
</gene>
<keyword evidence="2" id="KW-0378">Hydrolase</keyword>